<dbReference type="PROSITE" id="PS01183">
    <property type="entry name" value="UBIE_1"/>
    <property type="match status" value="1"/>
</dbReference>
<dbReference type="Gene3D" id="3.40.50.150">
    <property type="entry name" value="Vaccinia Virus protein VP39"/>
    <property type="match status" value="1"/>
</dbReference>
<dbReference type="GO" id="GO:0032259">
    <property type="term" value="P:methylation"/>
    <property type="evidence" value="ECO:0007669"/>
    <property type="project" value="UniProtKB-KW"/>
</dbReference>
<dbReference type="PROSITE" id="PS51608">
    <property type="entry name" value="SAM_MT_UBIE"/>
    <property type="match status" value="1"/>
</dbReference>
<dbReference type="SUPFAM" id="SSF53335">
    <property type="entry name" value="S-adenosyl-L-methionine-dependent methyltransferases"/>
    <property type="match status" value="1"/>
</dbReference>
<proteinExistence type="inferred from homology"/>
<dbReference type="NCBIfam" id="NF001244">
    <property type="entry name" value="PRK00216.1-5"/>
    <property type="match status" value="1"/>
</dbReference>
<evidence type="ECO:0000256" key="3">
    <source>
        <dbReference type="ARBA" id="ARBA00022691"/>
    </source>
</evidence>
<evidence type="ECO:0000313" key="4">
    <source>
        <dbReference type="EMBL" id="SVA19608.1"/>
    </source>
</evidence>
<name>A0A381TVX7_9ZZZZ</name>
<dbReference type="AlphaFoldDB" id="A0A381TVX7"/>
<dbReference type="CDD" id="cd02440">
    <property type="entry name" value="AdoMet_MTases"/>
    <property type="match status" value="1"/>
</dbReference>
<keyword evidence="1" id="KW-0489">Methyltransferase</keyword>
<dbReference type="NCBIfam" id="TIGR01934">
    <property type="entry name" value="MenG_MenH_UbiE"/>
    <property type="match status" value="1"/>
</dbReference>
<dbReference type="EMBL" id="UINC01005177">
    <property type="protein sequence ID" value="SVA19608.1"/>
    <property type="molecule type" value="Genomic_DNA"/>
</dbReference>
<sequence length="234" mass="26756">MQQNLQNKNGLVKNVFNKVYDKYDLMNDFMSLGIHRIWKKDLIQLMNPSKGKKLIDVACGTGDLGKLYLDSVGANQKILCVDPNKGMIKKGKSKLKKYKNIKWIIASAENLPIPDNSCDYYTISFGLRNTKNLNKALSEAYRILKPGGRYLCLEFSKIENSNLNSFYKNYSKLIPLIGKIVVGEKEPYEYLIKSIENFINQPQLINLMEKNKFQNCTYRNLSGGIVAIHSGWKV</sequence>
<dbReference type="PANTHER" id="PTHR43591">
    <property type="entry name" value="METHYLTRANSFERASE"/>
    <property type="match status" value="1"/>
</dbReference>
<accession>A0A381TVX7</accession>
<evidence type="ECO:0000256" key="2">
    <source>
        <dbReference type="ARBA" id="ARBA00022679"/>
    </source>
</evidence>
<keyword evidence="3" id="KW-0949">S-adenosyl-L-methionine</keyword>
<organism evidence="4">
    <name type="scientific">marine metagenome</name>
    <dbReference type="NCBI Taxonomy" id="408172"/>
    <lineage>
        <taxon>unclassified sequences</taxon>
        <taxon>metagenomes</taxon>
        <taxon>ecological metagenomes</taxon>
    </lineage>
</organism>
<dbReference type="InterPro" id="IPR004033">
    <property type="entry name" value="UbiE/COQ5_MeTrFase"/>
</dbReference>
<gene>
    <name evidence="4" type="ORF">METZ01_LOCUS72462</name>
</gene>
<dbReference type="GO" id="GO:0008425">
    <property type="term" value="F:2-methoxy-6-polyprenyl-1,4-benzoquinol methyltransferase activity"/>
    <property type="evidence" value="ECO:0007669"/>
    <property type="project" value="TreeGrafter"/>
</dbReference>
<evidence type="ECO:0000256" key="1">
    <source>
        <dbReference type="ARBA" id="ARBA00022603"/>
    </source>
</evidence>
<dbReference type="HAMAP" id="MF_01813">
    <property type="entry name" value="MenG_UbiE_methyltr"/>
    <property type="match status" value="1"/>
</dbReference>
<dbReference type="InterPro" id="IPR023576">
    <property type="entry name" value="UbiE/COQ5_MeTrFase_CS"/>
</dbReference>
<evidence type="ECO:0008006" key="5">
    <source>
        <dbReference type="Google" id="ProtNLM"/>
    </source>
</evidence>
<dbReference type="InterPro" id="IPR029063">
    <property type="entry name" value="SAM-dependent_MTases_sf"/>
</dbReference>
<reference evidence="4" key="1">
    <citation type="submission" date="2018-05" db="EMBL/GenBank/DDBJ databases">
        <authorList>
            <person name="Lanie J.A."/>
            <person name="Ng W.-L."/>
            <person name="Kazmierczak K.M."/>
            <person name="Andrzejewski T.M."/>
            <person name="Davidsen T.M."/>
            <person name="Wayne K.J."/>
            <person name="Tettelin H."/>
            <person name="Glass J.I."/>
            <person name="Rusch D."/>
            <person name="Podicherti R."/>
            <person name="Tsui H.-C.T."/>
            <person name="Winkler M.E."/>
        </authorList>
    </citation>
    <scope>NUCLEOTIDE SEQUENCE</scope>
</reference>
<keyword evidence="2" id="KW-0808">Transferase</keyword>
<dbReference type="PANTHER" id="PTHR43591:SF24">
    <property type="entry name" value="2-METHOXY-6-POLYPRENYL-1,4-BENZOQUINOL METHYLASE, MITOCHONDRIAL"/>
    <property type="match status" value="1"/>
</dbReference>
<dbReference type="Pfam" id="PF01209">
    <property type="entry name" value="Ubie_methyltran"/>
    <property type="match status" value="1"/>
</dbReference>
<protein>
    <recommendedName>
        <fullName evidence="5">Demethylmenaquinone methyltransferase</fullName>
    </recommendedName>
</protein>